<dbReference type="InterPro" id="IPR003657">
    <property type="entry name" value="WRKY_dom"/>
</dbReference>
<dbReference type="PROSITE" id="PS50811">
    <property type="entry name" value="WRKY"/>
    <property type="match status" value="1"/>
</dbReference>
<gene>
    <name evidence="8" type="primary">WRKY12_1</name>
    <name evidence="8" type="ORF">Zm00014a_006454</name>
</gene>
<organism evidence="8">
    <name type="scientific">Zea mays</name>
    <name type="common">Maize</name>
    <dbReference type="NCBI Taxonomy" id="4577"/>
    <lineage>
        <taxon>Eukaryota</taxon>
        <taxon>Viridiplantae</taxon>
        <taxon>Streptophyta</taxon>
        <taxon>Embryophyta</taxon>
        <taxon>Tracheophyta</taxon>
        <taxon>Spermatophyta</taxon>
        <taxon>Magnoliopsida</taxon>
        <taxon>Liliopsida</taxon>
        <taxon>Poales</taxon>
        <taxon>Poaceae</taxon>
        <taxon>PACMAD clade</taxon>
        <taxon>Panicoideae</taxon>
        <taxon>Andropogonodae</taxon>
        <taxon>Andropogoneae</taxon>
        <taxon>Tripsacinae</taxon>
        <taxon>Zea</taxon>
    </lineage>
</organism>
<evidence type="ECO:0000256" key="5">
    <source>
        <dbReference type="ARBA" id="ARBA00023242"/>
    </source>
</evidence>
<feature type="region of interest" description="Disordered" evidence="6">
    <location>
        <begin position="215"/>
        <end position="235"/>
    </location>
</feature>
<evidence type="ECO:0000256" key="3">
    <source>
        <dbReference type="ARBA" id="ARBA00023125"/>
    </source>
</evidence>
<dbReference type="GO" id="GO:0005634">
    <property type="term" value="C:nucleus"/>
    <property type="evidence" value="ECO:0007669"/>
    <property type="project" value="UniProtKB-SubCell"/>
</dbReference>
<evidence type="ECO:0000256" key="4">
    <source>
        <dbReference type="ARBA" id="ARBA00023163"/>
    </source>
</evidence>
<dbReference type="FunFam" id="2.20.25.80:FF:000003">
    <property type="entry name" value="WRKY transcription factor 57"/>
    <property type="match status" value="1"/>
</dbReference>
<evidence type="ECO:0000256" key="6">
    <source>
        <dbReference type="SAM" id="MobiDB-lite"/>
    </source>
</evidence>
<dbReference type="SMART" id="SM00774">
    <property type="entry name" value="WRKY"/>
    <property type="match status" value="1"/>
</dbReference>
<dbReference type="SMR" id="A0A8J8YJC7"/>
<reference evidence="8" key="1">
    <citation type="journal article" date="2018" name="Nat. Genet.">
        <title>Extensive intraspecific gene order and gene structural variations between Mo17 and other maize genomes.</title>
        <authorList>
            <person name="Sun S."/>
            <person name="Zhou Y."/>
            <person name="Chen J."/>
            <person name="Shi J."/>
            <person name="Zhao H."/>
            <person name="Zhao H."/>
            <person name="Song W."/>
            <person name="Zhang M."/>
            <person name="Cui Y."/>
            <person name="Dong X."/>
            <person name="Liu H."/>
            <person name="Ma X."/>
            <person name="Jiao Y."/>
            <person name="Wang B."/>
            <person name="Wei X."/>
            <person name="Stein J.C."/>
            <person name="Glaubitz J.C."/>
            <person name="Lu F."/>
            <person name="Yu G."/>
            <person name="Liang C."/>
            <person name="Fengler K."/>
            <person name="Li B."/>
            <person name="Rafalski A."/>
            <person name="Schnable P.S."/>
            <person name="Ware D.H."/>
            <person name="Buckler E.S."/>
            <person name="Lai J."/>
        </authorList>
    </citation>
    <scope>NUCLEOTIDE SEQUENCE [LARGE SCALE GENOMIC DNA]</scope>
    <source>
        <tissue evidence="8">Seedling</tissue>
    </source>
</reference>
<dbReference type="OrthoDB" id="1842836at2759"/>
<keyword evidence="2" id="KW-0805">Transcription regulation</keyword>
<dbReference type="Pfam" id="PF03106">
    <property type="entry name" value="WRKY"/>
    <property type="match status" value="1"/>
</dbReference>
<protein>
    <submittedName>
        <fullName evidence="8">Putative WRKY transcription factor 12</fullName>
    </submittedName>
</protein>
<dbReference type="InterPro" id="IPR036576">
    <property type="entry name" value="WRKY_dom_sf"/>
</dbReference>
<evidence type="ECO:0000313" key="8">
    <source>
        <dbReference type="EMBL" id="PWZ27965.1"/>
    </source>
</evidence>
<proteinExistence type="predicted"/>
<dbReference type="OMA" id="QEETENH"/>
<comment type="caution">
    <text evidence="8">The sequence shown here is derived from an EMBL/GenBank/DDBJ whole genome shotgun (WGS) entry which is preliminary data.</text>
</comment>
<dbReference type="SUPFAM" id="SSF118290">
    <property type="entry name" value="WRKY DNA-binding domain"/>
    <property type="match status" value="1"/>
</dbReference>
<dbReference type="KEGG" id="zma:103653860"/>
<feature type="domain" description="WRKY" evidence="7">
    <location>
        <begin position="154"/>
        <end position="216"/>
    </location>
</feature>
<accession>A0A8J8YJC7</accession>
<dbReference type="PANTHER" id="PTHR31221">
    <property type="entry name" value="WRKY TRANSCRIPTION FACTOR PROTEIN 1-RELATED"/>
    <property type="match status" value="1"/>
</dbReference>
<keyword evidence="5" id="KW-0539">Nucleus</keyword>
<evidence type="ECO:0000259" key="7">
    <source>
        <dbReference type="PROSITE" id="PS50811"/>
    </source>
</evidence>
<dbReference type="PANTHER" id="PTHR31221:SF354">
    <property type="entry name" value="WRKY DNA-BINDING DOMAIN SUPERFAMILY PROTEIN-RELATED"/>
    <property type="match status" value="1"/>
</dbReference>
<dbReference type="InterPro" id="IPR044810">
    <property type="entry name" value="WRKY_plant"/>
</dbReference>
<keyword evidence="4" id="KW-0804">Transcription</keyword>
<evidence type="ECO:0000256" key="2">
    <source>
        <dbReference type="ARBA" id="ARBA00023015"/>
    </source>
</evidence>
<keyword evidence="3" id="KW-0238">DNA-binding</keyword>
<comment type="subcellular location">
    <subcellularLocation>
        <location evidence="1">Nucleus</location>
    </subcellularLocation>
</comment>
<feature type="compositionally biased region" description="Basic and acidic residues" evidence="6">
    <location>
        <begin position="225"/>
        <end position="235"/>
    </location>
</feature>
<dbReference type="AlphaFoldDB" id="A0A8J8YJC7"/>
<evidence type="ECO:0000256" key="1">
    <source>
        <dbReference type="ARBA" id="ARBA00004123"/>
    </source>
</evidence>
<dbReference type="HOGENOM" id="CLU_073202_0_2_1"/>
<dbReference type="GO" id="GO:0003700">
    <property type="term" value="F:DNA-binding transcription factor activity"/>
    <property type="evidence" value="ECO:0007669"/>
    <property type="project" value="InterPro"/>
</dbReference>
<dbReference type="GO" id="GO:0043565">
    <property type="term" value="F:sequence-specific DNA binding"/>
    <property type="evidence" value="ECO:0007669"/>
    <property type="project" value="InterPro"/>
</dbReference>
<dbReference type="EMBL" id="NCVQ01000005">
    <property type="protein sequence ID" value="PWZ27965.1"/>
    <property type="molecule type" value="Genomic_DNA"/>
</dbReference>
<sequence>MEGGQLGTCLPSFLVPDHYAFPLPLPPLQLPSSQPNNKPFQMPFDDVQEEAGNHAGMLSSSDHCGLYPLQSLPFGSSASGGAGAAACGGKPTAVGFMPSCSAVGAEEVCTSVAPTTNGCNESNSAWWKASAAERGKMKVRRKMREPRFCFQTRSDVDVLDDGYKWRKYGQKVVKNSLHPRSYFRCTHSNCRVKKRVERLSTDCRMVMTTYEGRHTHSPCSDDASSGDHTDCFSSF</sequence>
<name>A0A8J8YJC7_MAIZE</name>
<dbReference type="Gene3D" id="2.20.25.80">
    <property type="entry name" value="WRKY domain"/>
    <property type="match status" value="1"/>
</dbReference>
<dbReference type="Proteomes" id="UP000251960">
    <property type="component" value="Chromosome 4"/>
</dbReference>